<reference evidence="1" key="1">
    <citation type="submission" date="2014-11" db="EMBL/GenBank/DDBJ databases">
        <authorList>
            <person name="Amaro Gonzalez C."/>
        </authorList>
    </citation>
    <scope>NUCLEOTIDE SEQUENCE</scope>
</reference>
<reference evidence="1" key="2">
    <citation type="journal article" date="2015" name="Fish Shellfish Immunol.">
        <title>Early steps in the European eel (Anguilla anguilla)-Vibrio vulnificus interaction in the gills: Role of the RtxA13 toxin.</title>
        <authorList>
            <person name="Callol A."/>
            <person name="Pajuelo D."/>
            <person name="Ebbesson L."/>
            <person name="Teles M."/>
            <person name="MacKenzie S."/>
            <person name="Amaro C."/>
        </authorList>
    </citation>
    <scope>NUCLEOTIDE SEQUENCE</scope>
</reference>
<name>A0A0E9QYT1_ANGAN</name>
<sequence>MLYVKHLLSIYFMKCILGYVFCFLLVGSDLLQCTVAHFVSVM</sequence>
<dbReference type="AlphaFoldDB" id="A0A0E9QYT1"/>
<accession>A0A0E9QYT1</accession>
<evidence type="ECO:0000313" key="1">
    <source>
        <dbReference type="EMBL" id="JAH21395.1"/>
    </source>
</evidence>
<protein>
    <submittedName>
        <fullName evidence="1">Uncharacterized protein</fullName>
    </submittedName>
</protein>
<organism evidence="1">
    <name type="scientific">Anguilla anguilla</name>
    <name type="common">European freshwater eel</name>
    <name type="synonym">Muraena anguilla</name>
    <dbReference type="NCBI Taxonomy" id="7936"/>
    <lineage>
        <taxon>Eukaryota</taxon>
        <taxon>Metazoa</taxon>
        <taxon>Chordata</taxon>
        <taxon>Craniata</taxon>
        <taxon>Vertebrata</taxon>
        <taxon>Euteleostomi</taxon>
        <taxon>Actinopterygii</taxon>
        <taxon>Neopterygii</taxon>
        <taxon>Teleostei</taxon>
        <taxon>Anguilliformes</taxon>
        <taxon>Anguillidae</taxon>
        <taxon>Anguilla</taxon>
    </lineage>
</organism>
<dbReference type="EMBL" id="GBXM01087182">
    <property type="protein sequence ID" value="JAH21395.1"/>
    <property type="molecule type" value="Transcribed_RNA"/>
</dbReference>
<proteinExistence type="predicted"/>